<dbReference type="EMBL" id="JAAAPX010000118">
    <property type="protein sequence ID" value="KAF4230288.1"/>
    <property type="molecule type" value="Genomic_DNA"/>
</dbReference>
<evidence type="ECO:0000256" key="1">
    <source>
        <dbReference type="ARBA" id="ARBA00004141"/>
    </source>
</evidence>
<dbReference type="GO" id="GO:0016020">
    <property type="term" value="C:membrane"/>
    <property type="evidence" value="ECO:0007669"/>
    <property type="project" value="UniProtKB-SubCell"/>
</dbReference>
<keyword evidence="3 5" id="KW-1133">Transmembrane helix</keyword>
<evidence type="ECO:0000256" key="2">
    <source>
        <dbReference type="ARBA" id="ARBA00022692"/>
    </source>
</evidence>
<keyword evidence="4 5" id="KW-0472">Membrane</keyword>
<feature type="transmembrane region" description="Helical" evidence="5">
    <location>
        <begin position="150"/>
        <end position="169"/>
    </location>
</feature>
<evidence type="ECO:0000313" key="7">
    <source>
        <dbReference type="EMBL" id="KAF4230288.1"/>
    </source>
</evidence>
<dbReference type="Pfam" id="PF04193">
    <property type="entry name" value="PQ-loop"/>
    <property type="match status" value="1"/>
</dbReference>
<feature type="signal peptide" evidence="6">
    <location>
        <begin position="1"/>
        <end position="16"/>
    </location>
</feature>
<keyword evidence="8" id="KW-1185">Reference proteome</keyword>
<organism evidence="7 8">
    <name type="scientific">Aspergillus fumigatiaffinis</name>
    <dbReference type="NCBI Taxonomy" id="340414"/>
    <lineage>
        <taxon>Eukaryota</taxon>
        <taxon>Fungi</taxon>
        <taxon>Dikarya</taxon>
        <taxon>Ascomycota</taxon>
        <taxon>Pezizomycotina</taxon>
        <taxon>Eurotiomycetes</taxon>
        <taxon>Eurotiomycetidae</taxon>
        <taxon>Eurotiales</taxon>
        <taxon>Aspergillaceae</taxon>
        <taxon>Aspergillus</taxon>
        <taxon>Aspergillus subgen. Fumigati</taxon>
    </lineage>
</organism>
<feature type="chain" id="PRO_5034049215" description="Integral membrane protein" evidence="6">
    <location>
        <begin position="17"/>
        <end position="246"/>
    </location>
</feature>
<evidence type="ECO:0000256" key="4">
    <source>
        <dbReference type="ARBA" id="ARBA00023136"/>
    </source>
</evidence>
<accession>A0A8H4M6F4</accession>
<feature type="transmembrane region" description="Helical" evidence="5">
    <location>
        <begin position="194"/>
        <end position="221"/>
    </location>
</feature>
<sequence length="246" mass="27916">MLLTILSLIVLLLTFASFTPQIQHVWQRRDAKGISSSYLLFNLICATEHVFFGFFWMVNMREWPGFWTHLPITVLDWVNFVQLTGVWALFNTPQRTSSVPPQEPNCPEYDRDPIVLFEGYHVFALVPVIVIPLILGLYKQARASSLNLSLPGLELQAVIFMLSAASWVLRLSFPWKAYLGQPQGRVPISLVIPAWWRMIGFVAVDDAIFALGQGILLWLALRREKRLAASDPERRPLLGSRPTAAS</sequence>
<reference evidence="7" key="2">
    <citation type="submission" date="2020-04" db="EMBL/GenBank/DDBJ databases">
        <authorList>
            <person name="Santos R.A.C."/>
            <person name="Steenwyk J.L."/>
            <person name="Rivero-Menendez O."/>
            <person name="Mead M.E."/>
            <person name="Silva L.P."/>
            <person name="Bastos R.W."/>
            <person name="Alastruey-Izquierdo A."/>
            <person name="Goldman G.H."/>
            <person name="Rokas A."/>
        </authorList>
    </citation>
    <scope>NUCLEOTIDE SEQUENCE</scope>
    <source>
        <strain evidence="7">CNM-CM6805</strain>
    </source>
</reference>
<evidence type="ECO:0008006" key="9">
    <source>
        <dbReference type="Google" id="ProtNLM"/>
    </source>
</evidence>
<comment type="subcellular location">
    <subcellularLocation>
        <location evidence="1">Membrane</location>
        <topology evidence="1">Multi-pass membrane protein</topology>
    </subcellularLocation>
</comment>
<dbReference type="AlphaFoldDB" id="A0A8H4M6F4"/>
<comment type="caution">
    <text evidence="7">The sequence shown here is derived from an EMBL/GenBank/DDBJ whole genome shotgun (WGS) entry which is preliminary data.</text>
</comment>
<gene>
    <name evidence="7" type="ORF">CNMCM6805_000778</name>
</gene>
<dbReference type="Proteomes" id="UP000653565">
    <property type="component" value="Unassembled WGS sequence"/>
</dbReference>
<evidence type="ECO:0000256" key="5">
    <source>
        <dbReference type="SAM" id="Phobius"/>
    </source>
</evidence>
<evidence type="ECO:0000313" key="8">
    <source>
        <dbReference type="Proteomes" id="UP000653565"/>
    </source>
</evidence>
<proteinExistence type="predicted"/>
<reference evidence="7" key="1">
    <citation type="journal article" date="2020" name="bioRxiv">
        <title>Genomic and phenotypic heterogeneity of clinical isolates of the human pathogens Aspergillus fumigatus, Aspergillus lentulus and Aspergillus fumigatiaffinis.</title>
        <authorList>
            <person name="dos Santos R.A.C."/>
            <person name="Steenwyk J.L."/>
            <person name="Rivero-Menendez O."/>
            <person name="Mead M.E."/>
            <person name="Silva L.P."/>
            <person name="Bastos R.W."/>
            <person name="Alastruey-Izquierdo A."/>
            <person name="Goldman G.H."/>
            <person name="Rokas A."/>
        </authorList>
    </citation>
    <scope>NUCLEOTIDE SEQUENCE</scope>
    <source>
        <strain evidence="7">CNM-CM6805</strain>
    </source>
</reference>
<dbReference type="InterPro" id="IPR006603">
    <property type="entry name" value="PQ-loop_rpt"/>
</dbReference>
<feature type="transmembrane region" description="Helical" evidence="5">
    <location>
        <begin position="119"/>
        <end position="138"/>
    </location>
</feature>
<dbReference type="Gene3D" id="1.20.1280.290">
    <property type="match status" value="1"/>
</dbReference>
<feature type="transmembrane region" description="Helical" evidence="5">
    <location>
        <begin position="40"/>
        <end position="58"/>
    </location>
</feature>
<keyword evidence="6" id="KW-0732">Signal</keyword>
<evidence type="ECO:0000256" key="3">
    <source>
        <dbReference type="ARBA" id="ARBA00022989"/>
    </source>
</evidence>
<evidence type="ECO:0000256" key="6">
    <source>
        <dbReference type="SAM" id="SignalP"/>
    </source>
</evidence>
<protein>
    <recommendedName>
        <fullName evidence="9">Integral membrane protein</fullName>
    </recommendedName>
</protein>
<keyword evidence="2 5" id="KW-0812">Transmembrane</keyword>
<name>A0A8H4M6F4_9EURO</name>